<reference evidence="3 4" key="1">
    <citation type="submission" date="2018-12" db="EMBL/GenBank/DDBJ databases">
        <title>Venturia inaequalis Genome Resource.</title>
        <authorList>
            <person name="Lichtner F.J."/>
        </authorList>
    </citation>
    <scope>NUCLEOTIDE SEQUENCE [LARGE SCALE GENOMIC DNA]</scope>
    <source>
        <strain evidence="3 4">120213</strain>
    </source>
</reference>
<feature type="coiled-coil region" evidence="1">
    <location>
        <begin position="599"/>
        <end position="647"/>
    </location>
</feature>
<feature type="coiled-coil region" evidence="1">
    <location>
        <begin position="688"/>
        <end position="736"/>
    </location>
</feature>
<accession>A0A8H3VFI2</accession>
<keyword evidence="1" id="KW-0175">Coiled coil</keyword>
<evidence type="ECO:0000313" key="3">
    <source>
        <dbReference type="EMBL" id="KAE9986985.1"/>
    </source>
</evidence>
<evidence type="ECO:0000256" key="1">
    <source>
        <dbReference type="SAM" id="Coils"/>
    </source>
</evidence>
<dbReference type="PANTHER" id="PTHR45615">
    <property type="entry name" value="MYOSIN HEAVY CHAIN, NON-MUSCLE"/>
    <property type="match status" value="1"/>
</dbReference>
<comment type="caution">
    <text evidence="3">The sequence shown here is derived from an EMBL/GenBank/DDBJ whole genome shotgun (WGS) entry which is preliminary data.</text>
</comment>
<dbReference type="AlphaFoldDB" id="A0A8H3VFI2"/>
<organism evidence="3 4">
    <name type="scientific">Venturia inaequalis</name>
    <name type="common">Apple scab fungus</name>
    <dbReference type="NCBI Taxonomy" id="5025"/>
    <lineage>
        <taxon>Eukaryota</taxon>
        <taxon>Fungi</taxon>
        <taxon>Dikarya</taxon>
        <taxon>Ascomycota</taxon>
        <taxon>Pezizomycotina</taxon>
        <taxon>Dothideomycetes</taxon>
        <taxon>Pleosporomycetidae</taxon>
        <taxon>Venturiales</taxon>
        <taxon>Venturiaceae</taxon>
        <taxon>Venturia</taxon>
    </lineage>
</organism>
<feature type="region of interest" description="Disordered" evidence="2">
    <location>
        <begin position="871"/>
        <end position="896"/>
    </location>
</feature>
<proteinExistence type="predicted"/>
<dbReference type="Pfam" id="PF12520">
    <property type="entry name" value="DUF3723"/>
    <property type="match status" value="1"/>
</dbReference>
<dbReference type="PANTHER" id="PTHR45615:SF63">
    <property type="entry name" value="CHROMOSOME UNDETERMINED SCAFFOLD_10, WHOLE GENOME SHOTGUN SEQUENCE"/>
    <property type="match status" value="1"/>
</dbReference>
<sequence length="1105" mass="128102">MNGSEFFKGFARVPLSALHFDHKLGRKTHRSASTKNVQRLVKLFSKVGCQHGAIEHAISATLGSDSLQEALEDCDLEMLPQDVSEGVDVLPLLQVARLNCLHGLHRVLAAKEVLDGEDQWWIVKIYSNTMPESVAKQFIEDFFHEQRESDGVVFRKILLNKHDLHESRKWRARLSSSKEKDLKQLLSRVAFLQAFEALRDIPGLWPPLELGTLHRLLTLRCDEEILTALQHVKTIWYDHILFGLDERVKAATTEDTVALVQGLAPGSCADDLHVLRDLMNTRKLFPEVLESSKRELLLANLSDVRCMIPSLYTVFEDLKQLEPACEILKKLIYPSRKTIRQSLFDAYTHSTIPTIDGNPSSCTWETADSQRTFLYVQLWTFCLREFYFMTQFTPRKERGKSKPEPRRPNPALEHELGNLAIQTGFRTSAALEWQSRSPHESLAESFRTEIEAGIGQVDSTTIVRIASAISSTPRKIVSSSEVSLWGDKRFDIHRRHGRPFEDDYHSDRRRFYLLPLLQSAAEDVDKTFIASMFTKLNLLQRFFGCSNSQTLIPICLQPSPYPTCEEQNGNISNQAMNTTREPPEIVGHTAQHIALQLLLEQGNTQHRILEDKMRFLSEQNNDQKNQIESLTEEIRILQSNLHRERSAREIETTKFTALHAENQVRDNTTLQTTQWLEQQRIESEHILRQELIEEKARYKRQEEAKQITQDNLLKRSEEHTTKVESLILQRKEMEQRHVLELHEIAQKLSQQEQSFHILLQDKTLLEEQIQQSIQLKAHDKDTQESLLTQIQRGDEKLRNLETKAQDDVDQLNHRIQQLEAIIATNMNTQESLQANIEQMNTTTRELESQLREENTRLEKELQHHKRNQELFEKQSQEHQNRNKETEQKNATARELESKLRKENTRLENELQHYKQELFQKQSQEHQNQNKETEQTTLALQLAFEPEFPEESRTGDGVQDLLGIIEMIDFDNLLTKPPPRSPHFLYIHFFIARGSQIVTIHVARGMAKILLDRIVQRHTKVDQSTVILDTDNFRKRIPPGDWPNLPEASMESRAIWFGKGDLDFTVRDGKHLRLSETSDLEVDSDFRQVGSSRKRRIDPLDSLNIL</sequence>
<evidence type="ECO:0000256" key="2">
    <source>
        <dbReference type="SAM" id="MobiDB-lite"/>
    </source>
</evidence>
<name>A0A8H3VFI2_VENIN</name>
<gene>
    <name evidence="3" type="ORF">EG328_004117</name>
</gene>
<dbReference type="Proteomes" id="UP000447873">
    <property type="component" value="Unassembled WGS sequence"/>
</dbReference>
<dbReference type="InterPro" id="IPR022198">
    <property type="entry name" value="DUF3723"/>
</dbReference>
<protein>
    <submittedName>
        <fullName evidence="3">Uncharacterized protein</fullName>
    </submittedName>
</protein>
<evidence type="ECO:0000313" key="4">
    <source>
        <dbReference type="Proteomes" id="UP000447873"/>
    </source>
</evidence>
<dbReference type="EMBL" id="WNWS01000023">
    <property type="protein sequence ID" value="KAE9986985.1"/>
    <property type="molecule type" value="Genomic_DNA"/>
</dbReference>